<dbReference type="PROSITE" id="PS00397">
    <property type="entry name" value="RECOMBINASES_1"/>
    <property type="match status" value="1"/>
</dbReference>
<protein>
    <recommendedName>
        <fullName evidence="2">Resolvase</fullName>
    </recommendedName>
</protein>
<dbReference type="AlphaFoldDB" id="W1WB35"/>
<dbReference type="GO" id="GO:0000150">
    <property type="term" value="F:DNA strand exchange activity"/>
    <property type="evidence" value="ECO:0007669"/>
    <property type="project" value="InterPro"/>
</dbReference>
<organism evidence="1">
    <name type="scientific">human gut metagenome</name>
    <dbReference type="NCBI Taxonomy" id="408170"/>
    <lineage>
        <taxon>unclassified sequences</taxon>
        <taxon>metagenomes</taxon>
        <taxon>organismal metagenomes</taxon>
    </lineage>
</organism>
<evidence type="ECO:0008006" key="2">
    <source>
        <dbReference type="Google" id="ProtNLM"/>
    </source>
</evidence>
<reference evidence="1" key="1">
    <citation type="submission" date="2013-12" db="EMBL/GenBank/DDBJ databases">
        <title>A Varibaculum cambriense genome reconstructed from a premature infant gut community with otherwise low bacterial novelty that shifts toward anaerobic metabolism during the third week of life.</title>
        <authorList>
            <person name="Brown C.T."/>
            <person name="Sharon I."/>
            <person name="Thomas B.C."/>
            <person name="Castelle C.J."/>
            <person name="Morowitz M.J."/>
            <person name="Banfield J.F."/>
        </authorList>
    </citation>
    <scope>NUCLEOTIDE SEQUENCE</scope>
</reference>
<dbReference type="EMBL" id="AZMM01019069">
    <property type="protein sequence ID" value="ETJ15432.1"/>
    <property type="molecule type" value="Genomic_DNA"/>
</dbReference>
<sequence length="38" mass="4617">MIVKYLRVSTAKQDIARQDIHNLSFWDKIKLLFNNFYS</sequence>
<proteinExistence type="predicted"/>
<gene>
    <name evidence="1" type="ORF">Q604_UNBc4C00288G0001</name>
</gene>
<comment type="caution">
    <text evidence="1">The sequence shown here is derived from an EMBL/GenBank/DDBJ whole genome shotgun (WGS) entry which is preliminary data.</text>
</comment>
<accession>W1WB35</accession>
<name>W1WB35_9ZZZZ</name>
<evidence type="ECO:0000313" key="1">
    <source>
        <dbReference type="EMBL" id="ETJ15432.1"/>
    </source>
</evidence>
<dbReference type="InterPro" id="IPR006118">
    <property type="entry name" value="Recombinase_CS"/>
</dbReference>
<feature type="non-terminal residue" evidence="1">
    <location>
        <position position="38"/>
    </location>
</feature>